<accession>A0A9W6Z0S2</accession>
<dbReference type="Proteomes" id="UP001165063">
    <property type="component" value="Unassembled WGS sequence"/>
</dbReference>
<name>A0A9W6Z0S2_AMBMO</name>
<reference evidence="2" key="1">
    <citation type="submission" date="2023-04" db="EMBL/GenBank/DDBJ databases">
        <title>Ambrosiozyma monospora NBRC 1965.</title>
        <authorList>
            <person name="Ichikawa N."/>
            <person name="Sato H."/>
            <person name="Tonouchi N."/>
        </authorList>
    </citation>
    <scope>NUCLEOTIDE SEQUENCE</scope>
    <source>
        <strain evidence="2">NBRC 1965</strain>
    </source>
</reference>
<feature type="compositionally biased region" description="Polar residues" evidence="1">
    <location>
        <begin position="12"/>
        <end position="26"/>
    </location>
</feature>
<evidence type="ECO:0000313" key="2">
    <source>
        <dbReference type="EMBL" id="GMG36545.1"/>
    </source>
</evidence>
<keyword evidence="3" id="KW-1185">Reference proteome</keyword>
<protein>
    <submittedName>
        <fullName evidence="2">Unnamed protein product</fullName>
    </submittedName>
</protein>
<dbReference type="AlphaFoldDB" id="A0A9W6Z0S2"/>
<evidence type="ECO:0000256" key="1">
    <source>
        <dbReference type="SAM" id="MobiDB-lite"/>
    </source>
</evidence>
<feature type="compositionally biased region" description="Low complexity" evidence="1">
    <location>
        <begin position="29"/>
        <end position="41"/>
    </location>
</feature>
<proteinExistence type="predicted"/>
<dbReference type="EMBL" id="BSXU01002329">
    <property type="protein sequence ID" value="GMG36545.1"/>
    <property type="molecule type" value="Genomic_DNA"/>
</dbReference>
<comment type="caution">
    <text evidence="2">The sequence shown here is derived from an EMBL/GenBank/DDBJ whole genome shotgun (WGS) entry which is preliminary data.</text>
</comment>
<feature type="region of interest" description="Disordered" evidence="1">
    <location>
        <begin position="1"/>
        <end position="48"/>
    </location>
</feature>
<evidence type="ECO:0000313" key="3">
    <source>
        <dbReference type="Proteomes" id="UP001165063"/>
    </source>
</evidence>
<gene>
    <name evidence="2" type="ORF">Amon01_000469300</name>
</gene>
<feature type="compositionally biased region" description="Low complexity" evidence="1">
    <location>
        <begin position="1"/>
        <end position="11"/>
    </location>
</feature>
<organism evidence="2 3">
    <name type="scientific">Ambrosiozyma monospora</name>
    <name type="common">Yeast</name>
    <name type="synonym">Endomycopsis monosporus</name>
    <dbReference type="NCBI Taxonomy" id="43982"/>
    <lineage>
        <taxon>Eukaryota</taxon>
        <taxon>Fungi</taxon>
        <taxon>Dikarya</taxon>
        <taxon>Ascomycota</taxon>
        <taxon>Saccharomycotina</taxon>
        <taxon>Pichiomycetes</taxon>
        <taxon>Pichiales</taxon>
        <taxon>Pichiaceae</taxon>
        <taxon>Ambrosiozyma</taxon>
    </lineage>
</organism>
<sequence length="212" mass="23319">MSTSTPTPTSTAVSALSDPSASLSKRNITHSSSPSTTSLKSKTMDKSQHLLKHNHTHNPNLNYVLESDAVLMSRAQSKSDSIVSTSDLNMADDSTMEETILQNLDTFLAKMETSLSSIEDHLSRDPKLKSKHSKFWSALSKIKTTMIANHERSLHPLSQILDDYYGPLLEQGASNDLDIALRAETEPGSKYKTTITKARVISTRNYGAELHS</sequence>